<keyword evidence="2" id="KW-1185">Reference proteome</keyword>
<name>A0A6I2MB99_9BACI</name>
<dbReference type="EMBL" id="WKKF01000002">
    <property type="protein sequence ID" value="MRX54634.1"/>
    <property type="molecule type" value="Genomic_DNA"/>
</dbReference>
<protein>
    <submittedName>
        <fullName evidence="1">Uncharacterized protein</fullName>
    </submittedName>
</protein>
<sequence>MRKDGPSEEALKRAYEAMKPELIRIARERRLKREAAEKDGEKETSTT</sequence>
<proteinExistence type="predicted"/>
<evidence type="ECO:0000313" key="2">
    <source>
        <dbReference type="Proteomes" id="UP000441585"/>
    </source>
</evidence>
<evidence type="ECO:0000313" key="1">
    <source>
        <dbReference type="EMBL" id="MRX54634.1"/>
    </source>
</evidence>
<accession>A0A6I2MB99</accession>
<reference evidence="1 2" key="1">
    <citation type="submission" date="2019-11" db="EMBL/GenBank/DDBJ databases">
        <title>Bacillus idriensis genome.</title>
        <authorList>
            <person name="Konopka E.N."/>
            <person name="Newman J.D."/>
        </authorList>
    </citation>
    <scope>NUCLEOTIDE SEQUENCE [LARGE SCALE GENOMIC DNA]</scope>
    <source>
        <strain evidence="1 2">DSM 19097</strain>
    </source>
</reference>
<organism evidence="1 2">
    <name type="scientific">Metabacillus idriensis</name>
    <dbReference type="NCBI Taxonomy" id="324768"/>
    <lineage>
        <taxon>Bacteria</taxon>
        <taxon>Bacillati</taxon>
        <taxon>Bacillota</taxon>
        <taxon>Bacilli</taxon>
        <taxon>Bacillales</taxon>
        <taxon>Bacillaceae</taxon>
        <taxon>Metabacillus</taxon>
    </lineage>
</organism>
<gene>
    <name evidence="1" type="ORF">GJU41_11690</name>
</gene>
<dbReference type="AlphaFoldDB" id="A0A6I2MB99"/>
<dbReference type="RefSeq" id="WP_154318651.1">
    <property type="nucleotide sequence ID" value="NZ_CAJGAA010000002.1"/>
</dbReference>
<comment type="caution">
    <text evidence="1">The sequence shown here is derived from an EMBL/GenBank/DDBJ whole genome shotgun (WGS) entry which is preliminary data.</text>
</comment>
<dbReference type="Proteomes" id="UP000441585">
    <property type="component" value="Unassembled WGS sequence"/>
</dbReference>